<accession>A0A6J1T9T9</accession>
<protein>
    <submittedName>
        <fullName evidence="3">Uncharacterized protein LOC113215002</fullName>
    </submittedName>
</protein>
<dbReference type="KEGG" id="foc:113215002"/>
<feature type="compositionally biased region" description="Polar residues" evidence="1">
    <location>
        <begin position="59"/>
        <end position="71"/>
    </location>
</feature>
<evidence type="ECO:0000313" key="2">
    <source>
        <dbReference type="Proteomes" id="UP000504606"/>
    </source>
</evidence>
<keyword evidence="2" id="KW-1185">Reference proteome</keyword>
<dbReference type="RefSeq" id="XP_026290329.2">
    <property type="nucleotide sequence ID" value="XM_026434544.2"/>
</dbReference>
<feature type="region of interest" description="Disordered" evidence="1">
    <location>
        <begin position="40"/>
        <end position="81"/>
    </location>
</feature>
<feature type="region of interest" description="Disordered" evidence="1">
    <location>
        <begin position="170"/>
        <end position="232"/>
    </location>
</feature>
<reference evidence="3" key="1">
    <citation type="submission" date="2025-08" db="UniProtKB">
        <authorList>
            <consortium name="RefSeq"/>
        </authorList>
    </citation>
    <scope>IDENTIFICATION</scope>
    <source>
        <tissue evidence="3">Whole organism</tissue>
    </source>
</reference>
<feature type="compositionally biased region" description="Low complexity" evidence="1">
    <location>
        <begin position="44"/>
        <end position="55"/>
    </location>
</feature>
<proteinExistence type="predicted"/>
<dbReference type="Proteomes" id="UP000504606">
    <property type="component" value="Unplaced"/>
</dbReference>
<sequence>MLGCSTASPAHPEENFAVHPKRCSFGGCSDLIGGSIKTLSNTDGASAPPGSQGAADLTASLSRSNSGSISPLTDAASRPGDVAPSARVVEVNGRLTSCSSSSVDISGSNSGAITITSARQNAKQASPASEDPFVPSVRRVRRCSFAGCRVGSGSGGSKVGSINLPTDAAAQRAGGASSRAKRSSSGAGNHVRIGKNNSGAITLSSAATRAEEQSVASGHVQDSEPVGAETSQPRLKGCSFGSCTVIIEGNNSGAITVPLDFDCTVSIGGTNSGAITGASCVQQGFAVQATDASGFGYDGSRYASRLTYTSGPCNRNIQGDNSLAITLT</sequence>
<name>A0A6J1T9T9_FRAOC</name>
<organism evidence="2 3">
    <name type="scientific">Frankliniella occidentalis</name>
    <name type="common">Western flower thrips</name>
    <name type="synonym">Euthrips occidentalis</name>
    <dbReference type="NCBI Taxonomy" id="133901"/>
    <lineage>
        <taxon>Eukaryota</taxon>
        <taxon>Metazoa</taxon>
        <taxon>Ecdysozoa</taxon>
        <taxon>Arthropoda</taxon>
        <taxon>Hexapoda</taxon>
        <taxon>Insecta</taxon>
        <taxon>Pterygota</taxon>
        <taxon>Neoptera</taxon>
        <taxon>Paraneoptera</taxon>
        <taxon>Thysanoptera</taxon>
        <taxon>Terebrantia</taxon>
        <taxon>Thripoidea</taxon>
        <taxon>Thripidae</taxon>
        <taxon>Frankliniella</taxon>
    </lineage>
</organism>
<feature type="compositionally biased region" description="Polar residues" evidence="1">
    <location>
        <begin position="195"/>
        <end position="207"/>
    </location>
</feature>
<gene>
    <name evidence="3" type="primary">LOC113215002</name>
</gene>
<evidence type="ECO:0000313" key="3">
    <source>
        <dbReference type="RefSeq" id="XP_026290329.2"/>
    </source>
</evidence>
<feature type="compositionally biased region" description="Low complexity" evidence="1">
    <location>
        <begin position="170"/>
        <end position="188"/>
    </location>
</feature>
<evidence type="ECO:0000256" key="1">
    <source>
        <dbReference type="SAM" id="MobiDB-lite"/>
    </source>
</evidence>
<dbReference type="AlphaFoldDB" id="A0A6J1T9T9"/>
<dbReference type="GeneID" id="113215002"/>